<organism evidence="1">
    <name type="scientific">Culex pipiens</name>
    <name type="common">House mosquito</name>
    <dbReference type="NCBI Taxonomy" id="7175"/>
    <lineage>
        <taxon>Eukaryota</taxon>
        <taxon>Metazoa</taxon>
        <taxon>Ecdysozoa</taxon>
        <taxon>Arthropoda</taxon>
        <taxon>Hexapoda</taxon>
        <taxon>Insecta</taxon>
        <taxon>Pterygota</taxon>
        <taxon>Neoptera</taxon>
        <taxon>Endopterygota</taxon>
        <taxon>Diptera</taxon>
        <taxon>Nematocera</taxon>
        <taxon>Culicoidea</taxon>
        <taxon>Culicidae</taxon>
        <taxon>Culicinae</taxon>
        <taxon>Culicini</taxon>
        <taxon>Culex</taxon>
        <taxon>Culex</taxon>
    </lineage>
</organism>
<evidence type="ECO:0000313" key="1">
    <source>
        <dbReference type="EMBL" id="CAG6530877.1"/>
    </source>
</evidence>
<dbReference type="AlphaFoldDB" id="A0A8D8HAU8"/>
<sequence>MRKCTVCCCCLLVRKAHRNGTHTTHKSIYCPLGLLVVSQLQVNSRLVQNKTFTQGVREHTAPAEMVISGILWWLRRQLLRSVVDVVLVRLIRTCGKPRVRTRSGS</sequence>
<dbReference type="EMBL" id="HBUE01203493">
    <property type="protein sequence ID" value="CAG6530877.1"/>
    <property type="molecule type" value="Transcribed_RNA"/>
</dbReference>
<dbReference type="EMBL" id="HBUE01309711">
    <property type="protein sequence ID" value="CAG6582718.1"/>
    <property type="molecule type" value="Transcribed_RNA"/>
</dbReference>
<name>A0A8D8HAU8_CULPI</name>
<protein>
    <submittedName>
        <fullName evidence="1">(northern house mosquito) hypothetical protein</fullName>
    </submittedName>
</protein>
<accession>A0A8D8HAU8</accession>
<reference evidence="1" key="1">
    <citation type="submission" date="2021-05" db="EMBL/GenBank/DDBJ databases">
        <authorList>
            <person name="Alioto T."/>
            <person name="Alioto T."/>
            <person name="Gomez Garrido J."/>
        </authorList>
    </citation>
    <scope>NUCLEOTIDE SEQUENCE</scope>
</reference>
<proteinExistence type="predicted"/>